<sequence>MDVTAKGIPNEKIKWSITGDGVLPKEDLIPKYFDSEGFARTKFRTINPNTRPITVSVEYEDGSGKASKTAVFDGPIRPRIDRYSISFDAGATIELYGLVPNSTVEVQPDQYLGYIDFVNKGTLYTDDKGSVYLNFKPVRSVTKHTGRVFKLKVKYKEWDGSYKEALIGDIEVQKQIHATYDSWKDPNSCYISATLTLSNGIAGEEVNFDGTKLIVGLGQTVPIIQRWDKKFDNSGEAKVTISTTWCTKPATETPSFYMRFNTFGVSSSDTEVVSFEGGDHKKIR</sequence>
<proteinExistence type="predicted"/>
<reference evidence="1" key="1">
    <citation type="submission" date="2018-05" db="EMBL/GenBank/DDBJ databases">
        <authorList>
            <consortium name="PulseNet: The National Subtyping Network for Foodborne Disease Surveillance"/>
            <person name="Tarr C.L."/>
            <person name="Trees E."/>
            <person name="Katz L.S."/>
            <person name="Carleton-Romer H.A."/>
            <person name="Stroika S."/>
            <person name="Kucerova Z."/>
            <person name="Roache K.F."/>
            <person name="Sabol A.L."/>
            <person name="Besser J."/>
            <person name="Gerner-Smidt P."/>
        </authorList>
    </citation>
    <scope>NUCLEOTIDE SEQUENCE</scope>
    <source>
        <strain evidence="1">2008D-7097</strain>
    </source>
</reference>
<accession>A0A5L8LQ78</accession>
<organism evidence="1">
    <name type="scientific">Campylobacter lari</name>
    <dbReference type="NCBI Taxonomy" id="201"/>
    <lineage>
        <taxon>Bacteria</taxon>
        <taxon>Pseudomonadati</taxon>
        <taxon>Campylobacterota</taxon>
        <taxon>Epsilonproteobacteria</taxon>
        <taxon>Campylobacterales</taxon>
        <taxon>Campylobacteraceae</taxon>
        <taxon>Campylobacter</taxon>
    </lineage>
</organism>
<evidence type="ECO:0000313" key="1">
    <source>
        <dbReference type="EMBL" id="EAK9940341.1"/>
    </source>
</evidence>
<name>A0A5L8LQ78_CAMLA</name>
<comment type="caution">
    <text evidence="1">The sequence shown here is derived from an EMBL/GenBank/DDBJ whole genome shotgun (WGS) entry which is preliminary data.</text>
</comment>
<gene>
    <name evidence="1" type="ORF">A0Y42_05860</name>
</gene>
<protein>
    <submittedName>
        <fullName evidence="1">Uncharacterized protein</fullName>
    </submittedName>
</protein>
<dbReference type="EMBL" id="AACKMK010000007">
    <property type="protein sequence ID" value="EAK9940341.1"/>
    <property type="molecule type" value="Genomic_DNA"/>
</dbReference>
<dbReference type="AlphaFoldDB" id="A0A5L8LQ78"/>